<dbReference type="Gene3D" id="3.30.70.1560">
    <property type="entry name" value="Alpha-L RNA-binding motif"/>
    <property type="match status" value="1"/>
</dbReference>
<comment type="catalytic activity">
    <reaction evidence="1">
        <text>a uridine in RNA = a pseudouridine in RNA</text>
        <dbReference type="Rhea" id="RHEA:48348"/>
        <dbReference type="Rhea" id="RHEA-COMP:12068"/>
        <dbReference type="Rhea" id="RHEA-COMP:12069"/>
        <dbReference type="ChEBI" id="CHEBI:65314"/>
        <dbReference type="ChEBI" id="CHEBI:65315"/>
    </reaction>
</comment>
<evidence type="ECO:0000256" key="4">
    <source>
        <dbReference type="ARBA" id="ARBA00023235"/>
    </source>
</evidence>
<evidence type="ECO:0000313" key="10">
    <source>
        <dbReference type="Proteomes" id="UP000600865"/>
    </source>
</evidence>
<evidence type="ECO:0000256" key="1">
    <source>
        <dbReference type="ARBA" id="ARBA00000073"/>
    </source>
</evidence>
<dbReference type="AlphaFoldDB" id="A0A918NE62"/>
<keyword evidence="10" id="KW-1185">Reference proteome</keyword>
<reference evidence="9 10" key="1">
    <citation type="journal article" date="2014" name="Int. J. Syst. Evol. Microbiol.">
        <title>Complete genome sequence of Corynebacterium casei LMG S-19264T (=DSM 44701T), isolated from a smear-ripened cheese.</title>
        <authorList>
            <consortium name="US DOE Joint Genome Institute (JGI-PGF)"/>
            <person name="Walter F."/>
            <person name="Albersmeier A."/>
            <person name="Kalinowski J."/>
            <person name="Ruckert C."/>
        </authorList>
    </citation>
    <scope>NUCLEOTIDE SEQUENCE [LARGE SCALE GENOMIC DNA]</scope>
    <source>
        <strain evidence="9 10">KCTC 23968</strain>
    </source>
</reference>
<dbReference type="GO" id="GO:0120159">
    <property type="term" value="F:rRNA pseudouridine synthase activity"/>
    <property type="evidence" value="ECO:0007669"/>
    <property type="project" value="UniProtKB-ARBA"/>
</dbReference>
<dbReference type="InterPro" id="IPR042092">
    <property type="entry name" value="PsdUridine_s_RsuA/RluB/E/F_cat"/>
</dbReference>
<dbReference type="InterPro" id="IPR000748">
    <property type="entry name" value="PsdUridine_synth_RsuA/RluB/E/F"/>
</dbReference>
<dbReference type="PANTHER" id="PTHR47683">
    <property type="entry name" value="PSEUDOURIDINE SYNTHASE FAMILY PROTEIN-RELATED"/>
    <property type="match status" value="1"/>
</dbReference>
<dbReference type="InterPro" id="IPR050343">
    <property type="entry name" value="RsuA_PseudoU_synthase"/>
</dbReference>
<evidence type="ECO:0000256" key="6">
    <source>
        <dbReference type="RuleBase" id="RU003887"/>
    </source>
</evidence>
<dbReference type="PROSITE" id="PS50889">
    <property type="entry name" value="S4"/>
    <property type="match status" value="1"/>
</dbReference>
<protein>
    <recommendedName>
        <fullName evidence="6">Pseudouridine synthase</fullName>
        <ecNumber evidence="6">5.4.99.-</ecNumber>
    </recommendedName>
</protein>
<dbReference type="SMART" id="SM00363">
    <property type="entry name" value="S4"/>
    <property type="match status" value="1"/>
</dbReference>
<evidence type="ECO:0000256" key="2">
    <source>
        <dbReference type="ARBA" id="ARBA00008348"/>
    </source>
</evidence>
<dbReference type="Gene3D" id="3.30.70.580">
    <property type="entry name" value="Pseudouridine synthase I, catalytic domain, N-terminal subdomain"/>
    <property type="match status" value="1"/>
</dbReference>
<evidence type="ECO:0000256" key="5">
    <source>
        <dbReference type="PROSITE-ProRule" id="PRU00182"/>
    </source>
</evidence>
<comment type="similarity">
    <text evidence="2 6">Belongs to the pseudouridine synthase RsuA family.</text>
</comment>
<evidence type="ECO:0000259" key="8">
    <source>
        <dbReference type="SMART" id="SM00363"/>
    </source>
</evidence>
<feature type="compositionally biased region" description="Basic and acidic residues" evidence="7">
    <location>
        <begin position="13"/>
        <end position="36"/>
    </location>
</feature>
<dbReference type="InterPro" id="IPR006145">
    <property type="entry name" value="PsdUridine_synth_RsuA/RluA"/>
</dbReference>
<dbReference type="Pfam" id="PF01479">
    <property type="entry name" value="S4"/>
    <property type="match status" value="1"/>
</dbReference>
<dbReference type="EMBL" id="BMYV01000001">
    <property type="protein sequence ID" value="GGX61417.1"/>
    <property type="molecule type" value="Genomic_DNA"/>
</dbReference>
<dbReference type="FunFam" id="3.10.290.10:FF:000003">
    <property type="entry name" value="Pseudouridine synthase"/>
    <property type="match status" value="1"/>
</dbReference>
<dbReference type="Pfam" id="PF00849">
    <property type="entry name" value="PseudoU_synth_2"/>
    <property type="match status" value="1"/>
</dbReference>
<dbReference type="InterPro" id="IPR020094">
    <property type="entry name" value="TruA/RsuA/RluB/E/F_N"/>
</dbReference>
<dbReference type="EC" id="5.4.99.-" evidence="6"/>
<feature type="compositionally biased region" description="Basic residues" evidence="7">
    <location>
        <begin position="320"/>
        <end position="332"/>
    </location>
</feature>
<dbReference type="NCBIfam" id="TIGR00093">
    <property type="entry name" value="pseudouridine synthase"/>
    <property type="match status" value="1"/>
</dbReference>
<dbReference type="Proteomes" id="UP000600865">
    <property type="component" value="Unassembled WGS sequence"/>
</dbReference>
<organism evidence="9 10">
    <name type="scientific">Litorimonas cladophorae</name>
    <dbReference type="NCBI Taxonomy" id="1220491"/>
    <lineage>
        <taxon>Bacteria</taxon>
        <taxon>Pseudomonadati</taxon>
        <taxon>Pseudomonadota</taxon>
        <taxon>Alphaproteobacteria</taxon>
        <taxon>Maricaulales</taxon>
        <taxon>Robiginitomaculaceae</taxon>
    </lineage>
</organism>
<dbReference type="CDD" id="cd00165">
    <property type="entry name" value="S4"/>
    <property type="match status" value="1"/>
</dbReference>
<sequence>MVAGFHLLCLNRQEKPDMSDSKKSAKPSAKDDKKPDAPNLERIAKFLARAGIASRRDSEKLVAEGRIKVNGKVIDTPATKVGPKDKVEYDDAIVGKKVHTRLWRYHKPDGFVTSHKDEKGRTTVFDLLPKDLGRVISVGRLDITSEGLLLLTNDGELARHLEHPSTGLSRRYRARCYGHITQTELDTLKNGIKIDGIMTSPIEAVLDSTNGDNSWITVTLREGKNREVRRAMEHLDLKVNRLIRVSYGPFMLGDLRKGLTEEVKYSVIQTQLGHLMDFPDLPVPKTRGPKRGSFASAKRFQNKPAESKTAEEKKAEPKGRGKFAKKPNRKSGVKSTGKPGGKFQGKFAPKGQGRGKK</sequence>
<proteinExistence type="inferred from homology"/>
<dbReference type="GO" id="GO:0003723">
    <property type="term" value="F:RNA binding"/>
    <property type="evidence" value="ECO:0007669"/>
    <property type="project" value="UniProtKB-KW"/>
</dbReference>
<name>A0A918NE62_9PROT</name>
<keyword evidence="4 6" id="KW-0413">Isomerase</keyword>
<dbReference type="PANTHER" id="PTHR47683:SF3">
    <property type="entry name" value="RIBOSOMAL LARGE SUBUNIT PSEUDOURIDINE SYNTHASE B"/>
    <property type="match status" value="1"/>
</dbReference>
<dbReference type="InterPro" id="IPR020103">
    <property type="entry name" value="PsdUridine_synth_cat_dom_sf"/>
</dbReference>
<dbReference type="InterPro" id="IPR018496">
    <property type="entry name" value="PsdUridine_synth_RsuA/RluB_CS"/>
</dbReference>
<feature type="region of interest" description="Disordered" evidence="7">
    <location>
        <begin position="277"/>
        <end position="357"/>
    </location>
</feature>
<dbReference type="InterPro" id="IPR002942">
    <property type="entry name" value="S4_RNA-bd"/>
</dbReference>
<dbReference type="Gene3D" id="3.10.290.10">
    <property type="entry name" value="RNA-binding S4 domain"/>
    <property type="match status" value="1"/>
</dbReference>
<feature type="compositionally biased region" description="Basic and acidic residues" evidence="7">
    <location>
        <begin position="305"/>
        <end position="319"/>
    </location>
</feature>
<accession>A0A918NE62</accession>
<feature type="domain" description="RNA-binding S4" evidence="8">
    <location>
        <begin position="41"/>
        <end position="99"/>
    </location>
</feature>
<gene>
    <name evidence="9" type="ORF">GCM10011309_09210</name>
</gene>
<comment type="caution">
    <text evidence="9">The sequence shown here is derived from an EMBL/GenBank/DDBJ whole genome shotgun (WGS) entry which is preliminary data.</text>
</comment>
<dbReference type="PROSITE" id="PS01149">
    <property type="entry name" value="PSI_RSU"/>
    <property type="match status" value="1"/>
</dbReference>
<dbReference type="InterPro" id="IPR036986">
    <property type="entry name" value="S4_RNA-bd_sf"/>
</dbReference>
<dbReference type="SUPFAM" id="SSF55120">
    <property type="entry name" value="Pseudouridine synthase"/>
    <property type="match status" value="1"/>
</dbReference>
<evidence type="ECO:0000256" key="3">
    <source>
        <dbReference type="ARBA" id="ARBA00022884"/>
    </source>
</evidence>
<dbReference type="SUPFAM" id="SSF55174">
    <property type="entry name" value="Alpha-L RNA-binding motif"/>
    <property type="match status" value="1"/>
</dbReference>
<evidence type="ECO:0000256" key="7">
    <source>
        <dbReference type="SAM" id="MobiDB-lite"/>
    </source>
</evidence>
<keyword evidence="3 5" id="KW-0694">RNA-binding</keyword>
<feature type="region of interest" description="Disordered" evidence="7">
    <location>
        <begin position="13"/>
        <end position="38"/>
    </location>
</feature>
<evidence type="ECO:0000313" key="9">
    <source>
        <dbReference type="EMBL" id="GGX61417.1"/>
    </source>
</evidence>
<dbReference type="GO" id="GO:0000455">
    <property type="term" value="P:enzyme-directed rRNA pseudouridine synthesis"/>
    <property type="evidence" value="ECO:0007669"/>
    <property type="project" value="UniProtKB-ARBA"/>
</dbReference>